<dbReference type="GO" id="GO:0008023">
    <property type="term" value="C:transcription elongation factor complex"/>
    <property type="evidence" value="ECO:0007669"/>
    <property type="project" value="TreeGrafter"/>
</dbReference>
<dbReference type="GO" id="GO:0140673">
    <property type="term" value="P:transcription elongation-coupled chromatin remodeling"/>
    <property type="evidence" value="ECO:0007669"/>
    <property type="project" value="EnsemblFungi"/>
</dbReference>
<dbReference type="Gene3D" id="3.30.505.10">
    <property type="entry name" value="SH2 domain"/>
    <property type="match status" value="2"/>
</dbReference>
<feature type="compositionally biased region" description="Basic and acidic residues" evidence="9">
    <location>
        <begin position="25"/>
        <end position="36"/>
    </location>
</feature>
<dbReference type="FunCoup" id="W2RQ41">
    <property type="interactions" value="1189"/>
</dbReference>
<dbReference type="Gene3D" id="1.10.3500.10">
    <property type="entry name" value="Tex N-terminal region-like"/>
    <property type="match status" value="1"/>
</dbReference>
<reference evidence="17 18" key="1">
    <citation type="submission" date="2013-03" db="EMBL/GenBank/DDBJ databases">
        <title>The Genome Sequence of Phialophora europaea CBS 101466.</title>
        <authorList>
            <consortium name="The Broad Institute Genomics Platform"/>
            <person name="Cuomo C."/>
            <person name="de Hoog S."/>
            <person name="Gorbushina A."/>
            <person name="Walker B."/>
            <person name="Young S.K."/>
            <person name="Zeng Q."/>
            <person name="Gargeya S."/>
            <person name="Fitzgerald M."/>
            <person name="Haas B."/>
            <person name="Abouelleil A."/>
            <person name="Allen A.W."/>
            <person name="Alvarado L."/>
            <person name="Arachchi H.M."/>
            <person name="Berlin A.M."/>
            <person name="Chapman S.B."/>
            <person name="Gainer-Dewar J."/>
            <person name="Goldberg J."/>
            <person name="Griggs A."/>
            <person name="Gujja S."/>
            <person name="Hansen M."/>
            <person name="Howarth C."/>
            <person name="Imamovic A."/>
            <person name="Ireland A."/>
            <person name="Larimer J."/>
            <person name="McCowan C."/>
            <person name="Murphy C."/>
            <person name="Pearson M."/>
            <person name="Poon T.W."/>
            <person name="Priest M."/>
            <person name="Roberts A."/>
            <person name="Saif S."/>
            <person name="Shea T."/>
            <person name="Sisk P."/>
            <person name="Sykes S."/>
            <person name="Wortman J."/>
            <person name="Nusbaum C."/>
            <person name="Birren B."/>
        </authorList>
    </citation>
    <scope>NUCLEOTIDE SEQUENCE [LARGE SCALE GENOMIC DNA]</scope>
    <source>
        <strain evidence="17 18">CBS 101466</strain>
    </source>
</reference>
<feature type="domain" description="Transcription elongation factor Spt6 YqgF" evidence="13">
    <location>
        <begin position="693"/>
        <end position="856"/>
    </location>
</feature>
<dbReference type="FunFam" id="1.10.10.2740:FF:000002">
    <property type="entry name" value="Transcription elongation factor Spt6"/>
    <property type="match status" value="1"/>
</dbReference>
<dbReference type="InParanoid" id="W2RQ41"/>
<sequence length="1408" mass="162594">MEALIDDRAMLDDEEDDVSFDEETGEARDGQDRENGFDDSSEEEEDEDEEEAQRIRKDFIVDEDEDEEEVARRKRRKEKRKRPREDREDEGLDEEDLELIGMKPVREETQSKFKRLKRGPREDEDESRRGGVDDIFADELEEQEERRPRDRRGAEHEFDDFIEEDVFSDDEQQRQREDEEVARPARRGPMDFLQGQGTEDLDEQAMDDFRAAFGDGTDYDFALEKEDEAAEEEAERDRHLDLKDVFEPSQLKEKLLTEEDNVIRFTDEPERHQLARKPYKDIELTDDEFREEARWISIMIKNKLSDPIPSNLQEAFEQCVLKVLEFLVRDDYEVPFIYYNRKDYLIHVDRTRPHSEPYQLLGMKHLWEIFEQDLKFRALIEKRRALSKAYQELTSNNVAPDTMFEELLPRAETMDELQDLHEYLYFQYAAQIKDLAMTANGETNGLGVSQKKATGTSLFEEIRKSKAYNVVRGFGITATAFAQNVARDGPRNYSEDPTDSPENLADSMTDEEFSNGETVLKAARAMFVEELANNPRLRKYMRGVIYGRGVIDVVRTEKGLRKIDESHPYYEFKYLKNQDFGTLINEPATFLRMLRAEEEGLVELKLRVAQSDTMKRDFAGHIKTDNYSNVADEWNKQREQVVALAFDKIVSIMSRLVKENIKNDCEGKILDECRNVLDDSLDQAPYQPRGMRKGTTPRVLTLSNGRGLPGKDPIFYTFVGDDGRPAESGQFMDLAPGDQDRQLPDGKDVEAFVDLVVRRQPEVIGVAGFSPEVRKLVGYVNSHVKTFDLRGPEYADEDDRDRRDLLDVIIVNDEVARLYHTSEKARKDHPGWAPLSHYCFALARYVQDPLKEYASLDRDIISLNFHPVQHLLSQDKLMKKLETALVDKVNMCGVEVNEAAADPSIGNLLPFVCGLGQRKAQHLKKVINLNGGFVESREDLLVNEHHQAMTFKVWNNAASFLYIGYDPTEEKSEFLDSTRIHPEDYDIARKMAADALELDEEDIEAERQEFGSGAILRRLVREEAQDRVNDLVLEEYAIQLERNLNARKRSTLEAIRAELIEPFEELRRNYNADLSENQIFTMLTGETSESLKVGMNVPVSLKRISDSLVEGLLDCGMVATIEAGPHIDSGTPARQLYSTHQTIQGHITSINRRDFQVSVSCREDDLKKPFRRFEPDKMYKYDEWDSRKEADDKRNLEQKSETGMRATRVIKHPLFRPFNSKQAEEYLGSQNRGDVVIRPSSKGSDHLAITWKVADGIFQHIDVLELDKENEFALGKTLRIGGKFNYSDLDELLVSHVRAMARKVDEMMNSDKFQDKTKSQLEDWLTTYTAANPKRSMYQFCLNRDRPGYFHLIFKAGQKAKLQDWSVKVIPNGFELRSQQYPDMRGLCNGFKLLFGNMVGTQAALGGR</sequence>
<feature type="compositionally biased region" description="Basic residues" evidence="9">
    <location>
        <begin position="72"/>
        <end position="82"/>
    </location>
</feature>
<dbReference type="InterPro" id="IPR042066">
    <property type="entry name" value="Spt6_death-like"/>
</dbReference>
<feature type="domain" description="Tex-like central region" evidence="16">
    <location>
        <begin position="496"/>
        <end position="669"/>
    </location>
</feature>
<dbReference type="GO" id="GO:0016973">
    <property type="term" value="P:poly(A)+ mRNA export from nucleus"/>
    <property type="evidence" value="ECO:0007669"/>
    <property type="project" value="EnsemblFungi"/>
</dbReference>
<evidence type="ECO:0000256" key="1">
    <source>
        <dbReference type="ARBA" id="ARBA00004123"/>
    </source>
</evidence>
<dbReference type="SUPFAM" id="SSF55550">
    <property type="entry name" value="SH2 domain"/>
    <property type="match status" value="1"/>
</dbReference>
<dbReference type="Gene3D" id="1.10.150.850">
    <property type="entry name" value="Spt6, helix-hairpin-helix domain"/>
    <property type="match status" value="1"/>
</dbReference>
<dbReference type="RefSeq" id="XP_008719997.1">
    <property type="nucleotide sequence ID" value="XM_008721775.1"/>
</dbReference>
<dbReference type="GO" id="GO:0042393">
    <property type="term" value="F:histone binding"/>
    <property type="evidence" value="ECO:0007669"/>
    <property type="project" value="EnsemblFungi"/>
</dbReference>
<feature type="domain" description="Spt6 SH2" evidence="11">
    <location>
        <begin position="1184"/>
        <end position="1393"/>
    </location>
</feature>
<proteinExistence type="inferred from homology"/>
<dbReference type="PANTHER" id="PTHR10145:SF6">
    <property type="entry name" value="TRANSCRIPTION ELONGATION FACTOR SPT6"/>
    <property type="match status" value="1"/>
</dbReference>
<dbReference type="InterPro" id="IPR032706">
    <property type="entry name" value="Spt6_HHH"/>
</dbReference>
<dbReference type="VEuPathDB" id="FungiDB:HMPREF1541_07451"/>
<dbReference type="GeneID" id="19974790"/>
<evidence type="ECO:0000313" key="18">
    <source>
        <dbReference type="Proteomes" id="UP000030752"/>
    </source>
</evidence>
<evidence type="ECO:0000259" key="11">
    <source>
        <dbReference type="Pfam" id="PF14633"/>
    </source>
</evidence>
<accession>W2RQ41</accession>
<dbReference type="GO" id="GO:0000791">
    <property type="term" value="C:euchromatin"/>
    <property type="evidence" value="ECO:0007669"/>
    <property type="project" value="EnsemblFungi"/>
</dbReference>
<evidence type="ECO:0000259" key="12">
    <source>
        <dbReference type="Pfam" id="PF14635"/>
    </source>
</evidence>
<feature type="domain" description="Spt6-like S1/OB" evidence="15">
    <location>
        <begin position="1078"/>
        <end position="1165"/>
    </location>
</feature>
<dbReference type="InterPro" id="IPR035018">
    <property type="entry name" value="Spt6_SH2_C"/>
</dbReference>
<gene>
    <name evidence="17" type="ORF">HMPREF1541_07451</name>
</gene>
<evidence type="ECO:0000259" key="10">
    <source>
        <dbReference type="Pfam" id="PF14632"/>
    </source>
</evidence>
<feature type="domain" description="Transcription elongation factor Spt6 helix-hairpin-helix motif" evidence="12">
    <location>
        <begin position="858"/>
        <end position="963"/>
    </location>
</feature>
<dbReference type="CDD" id="cd09918">
    <property type="entry name" value="SH2_Nterm_SPT6_like"/>
    <property type="match status" value="1"/>
</dbReference>
<dbReference type="HOGENOM" id="CLU_001680_0_1_1"/>
<feature type="domain" description="Spt6 acidic N-terminal" evidence="10">
    <location>
        <begin position="39"/>
        <end position="121"/>
    </location>
</feature>
<dbReference type="GO" id="GO:0000082">
    <property type="term" value="P:G1/S transition of mitotic cell cycle"/>
    <property type="evidence" value="ECO:0007669"/>
    <property type="project" value="EnsemblFungi"/>
</dbReference>
<dbReference type="GO" id="GO:0006334">
    <property type="term" value="P:nucleosome assembly"/>
    <property type="evidence" value="ECO:0007669"/>
    <property type="project" value="EnsemblFungi"/>
</dbReference>
<feature type="compositionally biased region" description="Acidic residues" evidence="9">
    <location>
        <begin position="87"/>
        <end position="98"/>
    </location>
</feature>
<dbReference type="GO" id="GO:0001073">
    <property type="term" value="F:transcription antitermination factor activity, DNA binding"/>
    <property type="evidence" value="ECO:0007669"/>
    <property type="project" value="EnsemblFungi"/>
</dbReference>
<dbReference type="FunFam" id="3.30.505.10:FF:000065">
    <property type="entry name" value="Transcription elongation factor SPT6"/>
    <property type="match status" value="1"/>
</dbReference>
<dbReference type="CDD" id="cd09928">
    <property type="entry name" value="SH2_Cterm_SPT6_like"/>
    <property type="match status" value="1"/>
</dbReference>
<evidence type="ECO:0000256" key="9">
    <source>
        <dbReference type="SAM" id="MobiDB-lite"/>
    </source>
</evidence>
<evidence type="ECO:0000256" key="4">
    <source>
        <dbReference type="ARBA" id="ARBA00022454"/>
    </source>
</evidence>
<dbReference type="OrthoDB" id="995477at2759"/>
<dbReference type="SUPFAM" id="SSF53098">
    <property type="entry name" value="Ribonuclease H-like"/>
    <property type="match status" value="1"/>
</dbReference>
<dbReference type="Gene3D" id="1.10.10.650">
    <property type="entry name" value="RuvA domain 2-like"/>
    <property type="match status" value="1"/>
</dbReference>
<dbReference type="PANTHER" id="PTHR10145">
    <property type="entry name" value="TRANSCRIPTION ELONGATION FACTOR SPT6"/>
    <property type="match status" value="1"/>
</dbReference>
<evidence type="ECO:0000259" key="14">
    <source>
        <dbReference type="Pfam" id="PF14641"/>
    </source>
</evidence>
<evidence type="ECO:0000256" key="2">
    <source>
        <dbReference type="ARBA" id="ARBA00004286"/>
    </source>
</evidence>
<comment type="similarity">
    <text evidence="3 8">Belongs to the SPT6 family.</text>
</comment>
<dbReference type="GO" id="GO:0031491">
    <property type="term" value="F:nucleosome binding"/>
    <property type="evidence" value="ECO:0007669"/>
    <property type="project" value="EnsemblFungi"/>
</dbReference>
<feature type="compositionally biased region" description="Basic and acidic residues" evidence="9">
    <location>
        <begin position="144"/>
        <end position="156"/>
    </location>
</feature>
<dbReference type="InterPro" id="IPR049540">
    <property type="entry name" value="Spt6-like_S1"/>
</dbReference>
<dbReference type="Pfam" id="PF14639">
    <property type="entry name" value="YqgF"/>
    <property type="match status" value="1"/>
</dbReference>
<evidence type="ECO:0000256" key="6">
    <source>
        <dbReference type="ARBA" id="ARBA00023163"/>
    </source>
</evidence>
<keyword evidence="5" id="KW-0727">SH2 domain</keyword>
<dbReference type="SUPFAM" id="SSF158832">
    <property type="entry name" value="Tex N-terminal region-like"/>
    <property type="match status" value="1"/>
</dbReference>
<dbReference type="eggNOG" id="KOG1856">
    <property type="taxonomic scope" value="Eukaryota"/>
</dbReference>
<dbReference type="GO" id="GO:0033554">
    <property type="term" value="P:cellular response to stress"/>
    <property type="evidence" value="ECO:0007669"/>
    <property type="project" value="EnsemblFungi"/>
</dbReference>
<dbReference type="Pfam" id="PF14635">
    <property type="entry name" value="HHH_7"/>
    <property type="match status" value="1"/>
</dbReference>
<dbReference type="GO" id="GO:0032968">
    <property type="term" value="P:positive regulation of transcription elongation by RNA polymerase II"/>
    <property type="evidence" value="ECO:0007669"/>
    <property type="project" value="EnsemblFungi"/>
</dbReference>
<evidence type="ECO:0000259" key="16">
    <source>
        <dbReference type="Pfam" id="PF22706"/>
    </source>
</evidence>
<evidence type="ECO:0000256" key="8">
    <source>
        <dbReference type="PIRNR" id="PIRNR036947"/>
    </source>
</evidence>
<dbReference type="InterPro" id="IPR028088">
    <property type="entry name" value="Spt6_HTH_DNA-bd_dom"/>
</dbReference>
<feature type="region of interest" description="Disordered" evidence="9">
    <location>
        <begin position="1"/>
        <end position="198"/>
    </location>
</feature>
<evidence type="ECO:0000259" key="15">
    <source>
        <dbReference type="Pfam" id="PF21710"/>
    </source>
</evidence>
<dbReference type="Pfam" id="PF22706">
    <property type="entry name" value="Tex_central_region"/>
    <property type="match status" value="1"/>
</dbReference>
<keyword evidence="4" id="KW-0158">Chromosome</keyword>
<evidence type="ECO:0000256" key="5">
    <source>
        <dbReference type="ARBA" id="ARBA00022999"/>
    </source>
</evidence>
<feature type="compositionally biased region" description="Basic and acidic residues" evidence="9">
    <location>
        <begin position="1"/>
        <end position="11"/>
    </location>
</feature>
<dbReference type="Pfam" id="PF21710">
    <property type="entry name" value="Spt6_S1"/>
    <property type="match status" value="1"/>
</dbReference>
<dbReference type="InterPro" id="IPR017072">
    <property type="entry name" value="TF_Spt6"/>
</dbReference>
<dbReference type="GO" id="GO:0031440">
    <property type="term" value="P:regulation of mRNA 3'-end processing"/>
    <property type="evidence" value="ECO:0007669"/>
    <property type="project" value="EnsemblFungi"/>
</dbReference>
<dbReference type="EMBL" id="KB822723">
    <property type="protein sequence ID" value="ETN37828.1"/>
    <property type="molecule type" value="Genomic_DNA"/>
</dbReference>
<keyword evidence="7 8" id="KW-0539">Nucleus</keyword>
<feature type="compositionally biased region" description="Basic and acidic residues" evidence="9">
    <location>
        <begin position="171"/>
        <end position="183"/>
    </location>
</feature>
<dbReference type="GO" id="GO:0000122">
    <property type="term" value="P:negative regulation of transcription by RNA polymerase II"/>
    <property type="evidence" value="ECO:0007669"/>
    <property type="project" value="EnsemblFungi"/>
</dbReference>
<name>W2RQ41_CYPE1</name>
<dbReference type="InterPro" id="IPR035019">
    <property type="entry name" value="Spt6_SH2_N"/>
</dbReference>
<dbReference type="InterPro" id="IPR028083">
    <property type="entry name" value="Spt6_acidic_N_dom"/>
</dbReference>
<dbReference type="InterPro" id="IPR023323">
    <property type="entry name" value="Tex-like_dom_sf"/>
</dbReference>
<dbReference type="Pfam" id="PF14633">
    <property type="entry name" value="SH2_2"/>
    <property type="match status" value="1"/>
</dbReference>
<keyword evidence="18" id="KW-1185">Reference proteome</keyword>
<evidence type="ECO:0000259" key="13">
    <source>
        <dbReference type="Pfam" id="PF14639"/>
    </source>
</evidence>
<dbReference type="SUPFAM" id="SSF47781">
    <property type="entry name" value="RuvA domain 2-like"/>
    <property type="match status" value="2"/>
</dbReference>
<dbReference type="InterPro" id="IPR037027">
    <property type="entry name" value="YqgF/RNaseH-like_dom_sf"/>
</dbReference>
<comment type="subcellular location">
    <subcellularLocation>
        <location evidence="2">Chromosome</location>
    </subcellularLocation>
    <subcellularLocation>
        <location evidence="1 8">Nucleus</location>
    </subcellularLocation>
</comment>
<dbReference type="GO" id="GO:0005721">
    <property type="term" value="C:pericentric heterochromatin"/>
    <property type="evidence" value="ECO:0007669"/>
    <property type="project" value="EnsemblFungi"/>
</dbReference>
<dbReference type="Gene3D" id="3.30.420.140">
    <property type="entry name" value="YqgF/RNase H-like domain"/>
    <property type="match status" value="1"/>
</dbReference>
<evidence type="ECO:0000256" key="3">
    <source>
        <dbReference type="ARBA" id="ARBA00009253"/>
    </source>
</evidence>
<dbReference type="InterPro" id="IPR012337">
    <property type="entry name" value="RNaseH-like_sf"/>
</dbReference>
<feature type="compositionally biased region" description="Acidic residues" evidence="9">
    <location>
        <begin position="157"/>
        <end position="170"/>
    </location>
</feature>
<feature type="compositionally biased region" description="Acidic residues" evidence="9">
    <location>
        <begin position="37"/>
        <end position="51"/>
    </location>
</feature>
<dbReference type="InterPro" id="IPR055179">
    <property type="entry name" value="Tex-like_central_region"/>
</dbReference>
<dbReference type="Gene3D" id="1.10.10.2740">
    <property type="entry name" value="Spt6, Death-like domain"/>
    <property type="match status" value="1"/>
</dbReference>
<dbReference type="InterPro" id="IPR028231">
    <property type="entry name" value="Spt6_YqgF"/>
</dbReference>
<dbReference type="FunFam" id="3.30.505.10:FF:000056">
    <property type="entry name" value="Transcription elongation factor Spt6"/>
    <property type="match status" value="1"/>
</dbReference>
<dbReference type="STRING" id="1220924.W2RQ41"/>
<comment type="function">
    <text evidence="8">Plays a role in maintenance of chromatin structure during RNA polymerase II transcription elongation thereby repressing transcription initiation from cryptic promoters. Mediates the reassembly of nucleosomes onto the promoters of at least a selected set of genes during repression; the nucleosome reassembly is essential for transcriptional repression.</text>
</comment>
<dbReference type="Pfam" id="PF14641">
    <property type="entry name" value="HTH_44"/>
    <property type="match status" value="1"/>
</dbReference>
<dbReference type="InterPro" id="IPR036860">
    <property type="entry name" value="SH2_dom_sf"/>
</dbReference>
<dbReference type="GO" id="GO:0003677">
    <property type="term" value="F:DNA binding"/>
    <property type="evidence" value="ECO:0007669"/>
    <property type="project" value="InterPro"/>
</dbReference>
<dbReference type="InterPro" id="IPR035420">
    <property type="entry name" value="Spt6_SH2"/>
</dbReference>
<keyword evidence="6 8" id="KW-0804">Transcription</keyword>
<dbReference type="Pfam" id="PF14632">
    <property type="entry name" value="SPT6_acidic"/>
    <property type="match status" value="1"/>
</dbReference>
<dbReference type="InterPro" id="IPR010994">
    <property type="entry name" value="RuvA_2-like"/>
</dbReference>
<dbReference type="InterPro" id="IPR023319">
    <property type="entry name" value="Tex-like_HTH_dom_sf"/>
</dbReference>
<evidence type="ECO:0000256" key="7">
    <source>
        <dbReference type="ARBA" id="ARBA00023242"/>
    </source>
</evidence>
<dbReference type="Proteomes" id="UP000030752">
    <property type="component" value="Unassembled WGS sequence"/>
</dbReference>
<feature type="domain" description="Helix-turn-helix DNA-binding" evidence="14">
    <location>
        <begin position="282"/>
        <end position="395"/>
    </location>
</feature>
<feature type="compositionally biased region" description="Acidic residues" evidence="9">
    <location>
        <begin position="12"/>
        <end position="24"/>
    </location>
</feature>
<dbReference type="PIRSF" id="PIRSF036947">
    <property type="entry name" value="Spt6"/>
    <property type="match status" value="1"/>
</dbReference>
<evidence type="ECO:0000313" key="17">
    <source>
        <dbReference type="EMBL" id="ETN37828.1"/>
    </source>
</evidence>
<protein>
    <recommendedName>
        <fullName evidence="8">Transcription elongation factor Spt6</fullName>
    </recommendedName>
</protein>
<organism evidence="17 18">
    <name type="scientific">Cyphellophora europaea (strain CBS 101466)</name>
    <name type="common">Phialophora europaea</name>
    <dbReference type="NCBI Taxonomy" id="1220924"/>
    <lineage>
        <taxon>Eukaryota</taxon>
        <taxon>Fungi</taxon>
        <taxon>Dikarya</taxon>
        <taxon>Ascomycota</taxon>
        <taxon>Pezizomycotina</taxon>
        <taxon>Eurotiomycetes</taxon>
        <taxon>Chaetothyriomycetidae</taxon>
        <taxon>Chaetothyriales</taxon>
        <taxon>Cyphellophoraceae</taxon>
        <taxon>Cyphellophora</taxon>
    </lineage>
</organism>